<dbReference type="PANTHER" id="PTHR39556">
    <property type="entry name" value="PROTEIN, PUTATIVE-RELATED"/>
    <property type="match status" value="1"/>
</dbReference>
<keyword evidence="1" id="KW-0812">Transmembrane</keyword>
<feature type="transmembrane region" description="Helical" evidence="1">
    <location>
        <begin position="30"/>
        <end position="50"/>
    </location>
</feature>
<evidence type="ECO:0008006" key="3">
    <source>
        <dbReference type="Google" id="ProtNLM"/>
    </source>
</evidence>
<name>X1F7J9_9ZZZZ</name>
<feature type="transmembrane region" description="Helical" evidence="1">
    <location>
        <begin position="316"/>
        <end position="335"/>
    </location>
</feature>
<organism evidence="2">
    <name type="scientific">marine sediment metagenome</name>
    <dbReference type="NCBI Taxonomy" id="412755"/>
    <lineage>
        <taxon>unclassified sequences</taxon>
        <taxon>metagenomes</taxon>
        <taxon>ecological metagenomes</taxon>
    </lineage>
</organism>
<feature type="transmembrane region" description="Helical" evidence="1">
    <location>
        <begin position="236"/>
        <end position="264"/>
    </location>
</feature>
<accession>X1F7J9</accession>
<feature type="transmembrane region" description="Helical" evidence="1">
    <location>
        <begin position="276"/>
        <end position="296"/>
    </location>
</feature>
<gene>
    <name evidence="2" type="ORF">S03H2_00144</name>
</gene>
<feature type="transmembrane region" description="Helical" evidence="1">
    <location>
        <begin position="198"/>
        <end position="216"/>
    </location>
</feature>
<evidence type="ECO:0000313" key="2">
    <source>
        <dbReference type="EMBL" id="GAH25374.1"/>
    </source>
</evidence>
<proteinExistence type="predicted"/>
<protein>
    <recommendedName>
        <fullName evidence="3">DUF401 family protein</fullName>
    </recommendedName>
</protein>
<dbReference type="EMBL" id="BARU01000012">
    <property type="protein sequence ID" value="GAH25374.1"/>
    <property type="molecule type" value="Genomic_DNA"/>
</dbReference>
<evidence type="ECO:0000256" key="1">
    <source>
        <dbReference type="SAM" id="Phobius"/>
    </source>
</evidence>
<feature type="transmembrane region" description="Helical" evidence="1">
    <location>
        <begin position="168"/>
        <end position="186"/>
    </location>
</feature>
<feature type="transmembrane region" description="Helical" evidence="1">
    <location>
        <begin position="144"/>
        <end position="162"/>
    </location>
</feature>
<reference evidence="2" key="1">
    <citation type="journal article" date="2014" name="Front. Microbiol.">
        <title>High frequency of phylogenetically diverse reductive dehalogenase-homologous genes in deep subseafloor sedimentary metagenomes.</title>
        <authorList>
            <person name="Kawai M."/>
            <person name="Futagami T."/>
            <person name="Toyoda A."/>
            <person name="Takaki Y."/>
            <person name="Nishi S."/>
            <person name="Hori S."/>
            <person name="Arai W."/>
            <person name="Tsubouchi T."/>
            <person name="Morono Y."/>
            <person name="Uchiyama I."/>
            <person name="Ito T."/>
            <person name="Fujiyama A."/>
            <person name="Inagaki F."/>
            <person name="Takami H."/>
        </authorList>
    </citation>
    <scope>NUCLEOTIDE SEQUENCE</scope>
    <source>
        <strain evidence="2">Expedition CK06-06</strain>
    </source>
</reference>
<keyword evidence="1" id="KW-0472">Membrane</keyword>
<dbReference type="InterPro" id="IPR007294">
    <property type="entry name" value="DUF401"/>
</dbReference>
<sequence>MLLFNDILRKTERLQLLIDSIKELVKSIKLIVAFIPALVGFLPMLGGAMISAPLVEEVLDNCDVTNEKKTLINYWYRHVWEYTLPLYPGIILTSGLLNINFSTLILYNIPLTLLAISAGVLFLFDLKRKNPKTFSEKSKKRIFLNLFIGLSPILAVIVGVTIFKINIIIVLAIVITALLILFKDYIPEIHRDFDYKKYLSMLVLVFGLMLFKDSFIESGAVNILPEYLISNNVPNIIIIALIPLVAGLMTGITHAAVGISFPIIMPFLFPETGINMGSVVLAFMAGFAGVLLSPVHVCLSITKDYFNADSKKLYKLLVPAVLIMLAGAFALYFLYQ</sequence>
<dbReference type="Pfam" id="PF04165">
    <property type="entry name" value="DUF401"/>
    <property type="match status" value="1"/>
</dbReference>
<feature type="transmembrane region" description="Helical" evidence="1">
    <location>
        <begin position="104"/>
        <end position="124"/>
    </location>
</feature>
<dbReference type="PANTHER" id="PTHR39556:SF1">
    <property type="entry name" value="PROTEIN, PUTATIVE-RELATED"/>
    <property type="match status" value="1"/>
</dbReference>
<keyword evidence="1" id="KW-1133">Transmembrane helix</keyword>
<dbReference type="AlphaFoldDB" id="X1F7J9"/>
<comment type="caution">
    <text evidence="2">The sequence shown here is derived from an EMBL/GenBank/DDBJ whole genome shotgun (WGS) entry which is preliminary data.</text>
</comment>